<keyword evidence="5" id="KW-1185">Reference proteome</keyword>
<feature type="coiled-coil region" evidence="1">
    <location>
        <begin position="110"/>
        <end position="146"/>
    </location>
</feature>
<dbReference type="AlphaFoldDB" id="A0A9P4X3H7"/>
<evidence type="ECO:0000256" key="2">
    <source>
        <dbReference type="SAM" id="MobiDB-lite"/>
    </source>
</evidence>
<evidence type="ECO:0000256" key="3">
    <source>
        <dbReference type="SAM" id="Phobius"/>
    </source>
</evidence>
<feature type="region of interest" description="Disordered" evidence="2">
    <location>
        <begin position="48"/>
        <end position="97"/>
    </location>
</feature>
<reference evidence="4 5" key="1">
    <citation type="submission" date="2018-06" db="EMBL/GenBank/DDBJ databases">
        <title>Genome analysis of cellulolytic fungus Trichoderma lentiforme CFAM-422.</title>
        <authorList>
            <person name="Steindorff A.S."/>
            <person name="Formighieri E.F."/>
            <person name="Midorikawa G.E.O."/>
            <person name="Tamietti M.S."/>
            <person name="Ramos E.Z."/>
            <person name="Silva A.S."/>
            <person name="Bon E.P.S."/>
            <person name="Mendes T.D."/>
            <person name="Damaso M.C.T."/>
            <person name="Favaro L.C.L."/>
        </authorList>
    </citation>
    <scope>NUCLEOTIDE SEQUENCE [LARGE SCALE GENOMIC DNA]</scope>
    <source>
        <strain evidence="4 5">CFAM-422</strain>
    </source>
</reference>
<name>A0A9P4X3H7_9HYPO</name>
<dbReference type="EMBL" id="QLNT01000031">
    <property type="protein sequence ID" value="KAF3056763.1"/>
    <property type="molecule type" value="Genomic_DNA"/>
</dbReference>
<gene>
    <name evidence="4" type="ORF">CFAM422_012689</name>
</gene>
<keyword evidence="3" id="KW-0472">Membrane</keyword>
<protein>
    <submittedName>
        <fullName evidence="4">Uncharacterized protein</fullName>
    </submittedName>
</protein>
<feature type="transmembrane region" description="Helical" evidence="3">
    <location>
        <begin position="147"/>
        <end position="165"/>
    </location>
</feature>
<keyword evidence="3" id="KW-0812">Transmembrane</keyword>
<evidence type="ECO:0000256" key="1">
    <source>
        <dbReference type="SAM" id="Coils"/>
    </source>
</evidence>
<evidence type="ECO:0000313" key="5">
    <source>
        <dbReference type="Proteomes" id="UP000801864"/>
    </source>
</evidence>
<feature type="compositionally biased region" description="Low complexity" evidence="2">
    <location>
        <begin position="77"/>
        <end position="97"/>
    </location>
</feature>
<accession>A0A9P4X3H7</accession>
<keyword evidence="3" id="KW-1133">Transmembrane helix</keyword>
<sequence length="189" mass="21204">MFRSRIRSRLLERYERQICEKLCRQTNNGSEQSFASLQASTRGYATTTSKSSANANANASRAVNKSAPGSTSSPRISSFTTTGITGTEAGTGSSAAALRTAEARDSALRAARMRRLAQQQDRLAEEAKKKEEKREYKRRYDTAARKWVSTIIALPILLVTSYYLFDRLALRNEPKSLEKYRGEHRGEKK</sequence>
<organism evidence="4 5">
    <name type="scientific">Trichoderma lentiforme</name>
    <dbReference type="NCBI Taxonomy" id="1567552"/>
    <lineage>
        <taxon>Eukaryota</taxon>
        <taxon>Fungi</taxon>
        <taxon>Dikarya</taxon>
        <taxon>Ascomycota</taxon>
        <taxon>Pezizomycotina</taxon>
        <taxon>Sordariomycetes</taxon>
        <taxon>Hypocreomycetidae</taxon>
        <taxon>Hypocreales</taxon>
        <taxon>Hypocreaceae</taxon>
        <taxon>Trichoderma</taxon>
    </lineage>
</organism>
<feature type="compositionally biased region" description="Low complexity" evidence="2">
    <location>
        <begin position="48"/>
        <end position="67"/>
    </location>
</feature>
<dbReference type="Proteomes" id="UP000801864">
    <property type="component" value="Unassembled WGS sequence"/>
</dbReference>
<keyword evidence="1" id="KW-0175">Coiled coil</keyword>
<evidence type="ECO:0000313" key="4">
    <source>
        <dbReference type="EMBL" id="KAF3056763.1"/>
    </source>
</evidence>
<proteinExistence type="predicted"/>
<comment type="caution">
    <text evidence="4">The sequence shown here is derived from an EMBL/GenBank/DDBJ whole genome shotgun (WGS) entry which is preliminary data.</text>
</comment>